<feature type="compositionally biased region" description="Acidic residues" evidence="1">
    <location>
        <begin position="930"/>
        <end position="948"/>
    </location>
</feature>
<organism evidence="2 3">
    <name type="scientific">Mortierella isabellina</name>
    <name type="common">Filamentous fungus</name>
    <name type="synonym">Umbelopsis isabellina</name>
    <dbReference type="NCBI Taxonomy" id="91625"/>
    <lineage>
        <taxon>Eukaryota</taxon>
        <taxon>Fungi</taxon>
        <taxon>Fungi incertae sedis</taxon>
        <taxon>Mucoromycota</taxon>
        <taxon>Mucoromycotina</taxon>
        <taxon>Umbelopsidomycetes</taxon>
        <taxon>Umbelopsidales</taxon>
        <taxon>Umbelopsidaceae</taxon>
        <taxon>Umbelopsis</taxon>
    </lineage>
</organism>
<feature type="compositionally biased region" description="Acidic residues" evidence="1">
    <location>
        <begin position="1014"/>
        <end position="1035"/>
    </location>
</feature>
<evidence type="ECO:0000313" key="3">
    <source>
        <dbReference type="Proteomes" id="UP000654370"/>
    </source>
</evidence>
<dbReference type="Proteomes" id="UP000654370">
    <property type="component" value="Unassembled WGS sequence"/>
</dbReference>
<reference evidence="2" key="1">
    <citation type="submission" date="2020-12" db="EMBL/GenBank/DDBJ databases">
        <title>Metabolic potential, ecology and presence of endohyphal bacteria is reflected in genomic diversity of Mucoromycotina.</title>
        <authorList>
            <person name="Muszewska A."/>
            <person name="Okrasinska A."/>
            <person name="Steczkiewicz K."/>
            <person name="Drgas O."/>
            <person name="Orlowska M."/>
            <person name="Perlinska-Lenart U."/>
            <person name="Aleksandrzak-Piekarczyk T."/>
            <person name="Szatraj K."/>
            <person name="Zielenkiewicz U."/>
            <person name="Pilsyk S."/>
            <person name="Malc E."/>
            <person name="Mieczkowski P."/>
            <person name="Kruszewska J.S."/>
            <person name="Biernat P."/>
            <person name="Pawlowska J."/>
        </authorList>
    </citation>
    <scope>NUCLEOTIDE SEQUENCE</scope>
    <source>
        <strain evidence="2">WA0000067209</strain>
    </source>
</reference>
<feature type="region of interest" description="Disordered" evidence="1">
    <location>
        <begin position="1014"/>
        <end position="1051"/>
    </location>
</feature>
<dbReference type="Gene3D" id="3.90.550.10">
    <property type="entry name" value="Spore Coat Polysaccharide Biosynthesis Protein SpsA, Chain A"/>
    <property type="match status" value="1"/>
</dbReference>
<dbReference type="InterPro" id="IPR029044">
    <property type="entry name" value="Nucleotide-diphossugar_trans"/>
</dbReference>
<dbReference type="OrthoDB" id="2020070at2759"/>
<sequence>MASFTSLQSTDTTMVSENFSKTEQHYLAHTIFNTDGSDTAALPQTERPWYGLKKISGPLPNWVENDPTVAVSHSHALQLHMQPGLNAEQLQSLIQTKSRPEWETATVTAIINFMQQDSLQSQIEAVLSQAILPKAIWIVCGTDKQSVAETMVSKYGRQQHGIKIKTVVVESGKQIDQRIAYGSSWLQVAQLAPSDYIWVVDNNAAPGSGYLKYLLQLAHTHEYQSALLGTSGIILPGRSEGHESQSGLLCIDNPPQSRSVDIINDVWLIRTQWIAQIYRESKPEALASPLGHYISQALNKYASIPSIVIPHEEGDHTLLADTLIAKRSLNSCQFLKEQLHQNTIWQDFLKHRTALSVVDYAKATELASSPSQDGSVMFVVDGPDQARALRPLFCRFHVLGKTMPYVVVTGQSRGMTAVQLRDTLEKHIGACANIDILDLDLDYGESSGLPTGESAPLAGQVSHDLTRLISALRPDLVLHVQQNANPVFQGVAVASKISNVMTITLPLDQIRHVLWMADLPMVALHHWHTISVNLIVITDRRPHSLSRLLRSASNAYFLGDKVSISVNMEQTADKVTRMLVANMPWPHGSKYVRHRIQKGGLMPAIVESWYPNSNDDYAIFLEDDVEVSPFFYLWVKYSILRYRYGHSSDRSDLLFGVSLYSPRNTEMGMQGRRLFNPDWVLNATSLDPRTPYLLQVPCSWGAVYFPEHWREFHEYVTARLIDLDTDARLNISVPESRSNRWKASWKRYFIEMIYLRGYTMLYPNFQNFTSFSTNHLEFGTHVKHERKAIEQFLVPLMETNTILHELPRHRLPALDELPVLDLWAKLSSNDELLERAKLLHSEVSACPRRPDNSNNFDPQDMLCPHPRPETEEQEVLEATPVVQGYVTTIYVTEYLKESPTPKPGLPGAAIDVPKQVPLPGDQNSAKDLDIDTTENEEVEEEVDAETSDLQEDLDNLEKLWLEQQKKNLQEGGNDQAQTTFIWQDDENEENLEIIDPEVEDEWNPDEWQDGLEVHDEFEEEDMTEIPDDAVTEEDPQVQGWPSPQPYPNLER</sequence>
<accession>A0A8H7UHP5</accession>
<protein>
    <submittedName>
        <fullName evidence="2">Uncharacterized protein</fullName>
    </submittedName>
</protein>
<evidence type="ECO:0000313" key="2">
    <source>
        <dbReference type="EMBL" id="KAG2180248.1"/>
    </source>
</evidence>
<proteinExistence type="predicted"/>
<feature type="compositionally biased region" description="Pro residues" evidence="1">
    <location>
        <begin position="1042"/>
        <end position="1051"/>
    </location>
</feature>
<feature type="region of interest" description="Disordered" evidence="1">
    <location>
        <begin position="899"/>
        <end position="948"/>
    </location>
</feature>
<gene>
    <name evidence="2" type="ORF">INT43_004037</name>
</gene>
<dbReference type="EMBL" id="JAEPQZ010000006">
    <property type="protein sequence ID" value="KAG2180248.1"/>
    <property type="molecule type" value="Genomic_DNA"/>
</dbReference>
<evidence type="ECO:0000256" key="1">
    <source>
        <dbReference type="SAM" id="MobiDB-lite"/>
    </source>
</evidence>
<dbReference type="PANTHER" id="PTHR33604">
    <property type="entry name" value="OSJNBA0004B13.7 PROTEIN"/>
    <property type="match status" value="1"/>
</dbReference>
<dbReference type="PANTHER" id="PTHR33604:SF3">
    <property type="entry name" value="OSJNBA0004B13.7 PROTEIN"/>
    <property type="match status" value="1"/>
</dbReference>
<keyword evidence="3" id="KW-1185">Reference proteome</keyword>
<feature type="non-terminal residue" evidence="2">
    <location>
        <position position="1"/>
    </location>
</feature>
<name>A0A8H7UHP5_MORIS</name>
<comment type="caution">
    <text evidence="2">The sequence shown here is derived from an EMBL/GenBank/DDBJ whole genome shotgun (WGS) entry which is preliminary data.</text>
</comment>
<dbReference type="AlphaFoldDB" id="A0A8H7UHP5"/>